<protein>
    <submittedName>
        <fullName evidence="1">Uncharacterized protein</fullName>
    </submittedName>
</protein>
<evidence type="ECO:0000313" key="2">
    <source>
        <dbReference type="Proteomes" id="UP000293331"/>
    </source>
</evidence>
<keyword evidence="2" id="KW-1185">Reference proteome</keyword>
<dbReference type="Proteomes" id="UP000293331">
    <property type="component" value="Unassembled WGS sequence"/>
</dbReference>
<gene>
    <name evidence="1" type="ORF">EWM62_09880</name>
</gene>
<organism evidence="1 2">
    <name type="scientific">Mucilaginibacter terrigena</name>
    <dbReference type="NCBI Taxonomy" id="2492395"/>
    <lineage>
        <taxon>Bacteria</taxon>
        <taxon>Pseudomonadati</taxon>
        <taxon>Bacteroidota</taxon>
        <taxon>Sphingobacteriia</taxon>
        <taxon>Sphingobacteriales</taxon>
        <taxon>Sphingobacteriaceae</taxon>
        <taxon>Mucilaginibacter</taxon>
    </lineage>
</organism>
<dbReference type="OrthoDB" id="1442826at2"/>
<name>A0A4V1ZC00_9SPHI</name>
<accession>A0A4V1ZC00</accession>
<proteinExistence type="predicted"/>
<sequence>MAKRRVIQQQKLIADYNDNLADSTIQGMGYQIPPNIGHVAIYFYQQSMTILDAQNFFRHHESMEWKTVSGKPQKNWKVLAKDWIFNTIQQTKLFERQEAKRIAFPDT</sequence>
<reference evidence="1 2" key="1">
    <citation type="submission" date="2019-02" db="EMBL/GenBank/DDBJ databases">
        <title>Bacterial novel species Mucilaginibacter sp. 17JY9-4 isolated from soil.</title>
        <authorList>
            <person name="Jung H.-Y."/>
        </authorList>
    </citation>
    <scope>NUCLEOTIDE SEQUENCE [LARGE SCALE GENOMIC DNA]</scope>
    <source>
        <strain evidence="1 2">17JY9-4</strain>
    </source>
</reference>
<dbReference type="RefSeq" id="WP_129876479.1">
    <property type="nucleotide sequence ID" value="NZ_SEWG01000003.1"/>
</dbReference>
<comment type="caution">
    <text evidence="1">The sequence shown here is derived from an EMBL/GenBank/DDBJ whole genome shotgun (WGS) entry which is preliminary data.</text>
</comment>
<dbReference type="AlphaFoldDB" id="A0A4V1ZC00"/>
<evidence type="ECO:0000313" key="1">
    <source>
        <dbReference type="EMBL" id="RYU90930.1"/>
    </source>
</evidence>
<dbReference type="EMBL" id="SEWG01000003">
    <property type="protein sequence ID" value="RYU90930.1"/>
    <property type="molecule type" value="Genomic_DNA"/>
</dbReference>